<sequence>MKKTIPVSLLLMLIMGILTSRAPAHANPIHSNSVNTNPVTAGSLWENQATLPLTPEEQRRLLYDILYHLHELEEMSVGIILSPEIIIPIDEWLPLESQEERLQALEGKEIRVMQQPPGITKKPERINVIVNQEHPLPADYVPENLVTPKVPVMYSGEASLLRKEAADALETMVAEALRVTGEELILRSGYRSYATQRYLFNTRAQERGEAVANRSTARPGESEHQTGLAADITSPGVRRQLTTRFGETPEGKWLQENAHHYGFILRYPAGKEAITGYIYEPWHFRYVGPGLAARLYESGLTMEEELALSLTNNEI</sequence>
<dbReference type="InterPro" id="IPR052179">
    <property type="entry name" value="DD-CPase-like"/>
</dbReference>
<comment type="caution">
    <text evidence="3">The sequence shown here is derived from an EMBL/GenBank/DDBJ whole genome shotgun (WGS) entry which is preliminary data.</text>
</comment>
<organism evidence="3 4">
    <name type="scientific">Anoxynatronum sibiricum</name>
    <dbReference type="NCBI Taxonomy" id="210623"/>
    <lineage>
        <taxon>Bacteria</taxon>
        <taxon>Bacillati</taxon>
        <taxon>Bacillota</taxon>
        <taxon>Clostridia</taxon>
        <taxon>Eubacteriales</taxon>
        <taxon>Clostridiaceae</taxon>
        <taxon>Anoxynatronum</taxon>
    </lineage>
</organism>
<dbReference type="InterPro" id="IPR058193">
    <property type="entry name" value="VanY/YodJ_core_dom"/>
</dbReference>
<feature type="signal peptide" evidence="1">
    <location>
        <begin position="1"/>
        <end position="26"/>
    </location>
</feature>
<dbReference type="SUPFAM" id="SSF55166">
    <property type="entry name" value="Hedgehog/DD-peptidase"/>
    <property type="match status" value="1"/>
</dbReference>
<dbReference type="RefSeq" id="WP_343186433.1">
    <property type="nucleotide sequence ID" value="NZ_JBCITM010000012.1"/>
</dbReference>
<accession>A0ABU9VVB4</accession>
<name>A0ABU9VVB4_9CLOT</name>
<evidence type="ECO:0000259" key="2">
    <source>
        <dbReference type="Pfam" id="PF02557"/>
    </source>
</evidence>
<protein>
    <submittedName>
        <fullName evidence="3">M15 family metallopeptidase</fullName>
    </submittedName>
</protein>
<keyword evidence="4" id="KW-1185">Reference proteome</keyword>
<keyword evidence="1" id="KW-0732">Signal</keyword>
<evidence type="ECO:0000313" key="3">
    <source>
        <dbReference type="EMBL" id="MEN1761118.1"/>
    </source>
</evidence>
<proteinExistence type="predicted"/>
<evidence type="ECO:0000313" key="4">
    <source>
        <dbReference type="Proteomes" id="UP001407405"/>
    </source>
</evidence>
<dbReference type="Proteomes" id="UP001407405">
    <property type="component" value="Unassembled WGS sequence"/>
</dbReference>
<dbReference type="PANTHER" id="PTHR34385:SF1">
    <property type="entry name" value="PEPTIDOGLYCAN L-ALANYL-D-GLUTAMATE ENDOPEPTIDASE CWLK"/>
    <property type="match status" value="1"/>
</dbReference>
<dbReference type="EMBL" id="JBCITM010000012">
    <property type="protein sequence ID" value="MEN1761118.1"/>
    <property type="molecule type" value="Genomic_DNA"/>
</dbReference>
<gene>
    <name evidence="3" type="ORF">AAIG11_11565</name>
</gene>
<feature type="chain" id="PRO_5046946383" evidence="1">
    <location>
        <begin position="27"/>
        <end position="315"/>
    </location>
</feature>
<evidence type="ECO:0000256" key="1">
    <source>
        <dbReference type="SAM" id="SignalP"/>
    </source>
</evidence>
<dbReference type="Pfam" id="PF02557">
    <property type="entry name" value="VanY"/>
    <property type="match status" value="1"/>
</dbReference>
<feature type="domain" description="D-alanyl-D-alanine carboxypeptidase-like core" evidence="2">
    <location>
        <begin position="160"/>
        <end position="288"/>
    </location>
</feature>
<dbReference type="CDD" id="cd14852">
    <property type="entry name" value="LD-carboxypeptidase"/>
    <property type="match status" value="1"/>
</dbReference>
<dbReference type="InterPro" id="IPR003709">
    <property type="entry name" value="VanY-like_core_dom"/>
</dbReference>
<dbReference type="InterPro" id="IPR009045">
    <property type="entry name" value="Zn_M74/Hedgehog-like"/>
</dbReference>
<reference evidence="3 4" key="1">
    <citation type="submission" date="2024-04" db="EMBL/GenBank/DDBJ databases">
        <title>Genome sequencing and metabolic network reconstruction of aminoacids and betaine degradation by Anoxynatronum sibiricum.</title>
        <authorList>
            <person name="Detkova E.N."/>
            <person name="Boltjanskaja Y.V."/>
            <person name="Mardanov A.V."/>
            <person name="Kevbrin V."/>
        </authorList>
    </citation>
    <scope>NUCLEOTIDE SEQUENCE [LARGE SCALE GENOMIC DNA]</scope>
    <source>
        <strain evidence="3 4">Z-7981</strain>
    </source>
</reference>
<dbReference type="PANTHER" id="PTHR34385">
    <property type="entry name" value="D-ALANYL-D-ALANINE CARBOXYPEPTIDASE"/>
    <property type="match status" value="1"/>
</dbReference>
<dbReference type="Gene3D" id="3.30.1380.10">
    <property type="match status" value="1"/>
</dbReference>